<evidence type="ECO:0000256" key="3">
    <source>
        <dbReference type="ARBA" id="ARBA00008883"/>
    </source>
</evidence>
<evidence type="ECO:0000256" key="16">
    <source>
        <dbReference type="SAM" id="Coils"/>
    </source>
</evidence>
<feature type="domain" description="Polysaccharide chain length determinant N-terminal" evidence="18">
    <location>
        <begin position="36"/>
        <end position="115"/>
    </location>
</feature>
<evidence type="ECO:0000256" key="7">
    <source>
        <dbReference type="ARBA" id="ARBA00022679"/>
    </source>
</evidence>
<feature type="coiled-coil region" evidence="16">
    <location>
        <begin position="277"/>
        <end position="304"/>
    </location>
</feature>
<evidence type="ECO:0000256" key="17">
    <source>
        <dbReference type="SAM" id="Phobius"/>
    </source>
</evidence>
<feature type="transmembrane region" description="Helical" evidence="17">
    <location>
        <begin position="37"/>
        <end position="55"/>
    </location>
</feature>
<protein>
    <recommendedName>
        <fullName evidence="4">non-specific protein-tyrosine kinase</fullName>
        <ecNumber evidence="4">2.7.10.2</ecNumber>
    </recommendedName>
</protein>
<evidence type="ECO:0000256" key="2">
    <source>
        <dbReference type="ARBA" id="ARBA00007316"/>
    </source>
</evidence>
<keyword evidence="8 17" id="KW-0812">Transmembrane</keyword>
<comment type="catalytic activity">
    <reaction evidence="15">
        <text>L-tyrosyl-[protein] + ATP = O-phospho-L-tyrosyl-[protein] + ADP + H(+)</text>
        <dbReference type="Rhea" id="RHEA:10596"/>
        <dbReference type="Rhea" id="RHEA-COMP:10136"/>
        <dbReference type="Rhea" id="RHEA-COMP:20101"/>
        <dbReference type="ChEBI" id="CHEBI:15378"/>
        <dbReference type="ChEBI" id="CHEBI:30616"/>
        <dbReference type="ChEBI" id="CHEBI:46858"/>
        <dbReference type="ChEBI" id="CHEBI:61978"/>
        <dbReference type="ChEBI" id="CHEBI:456216"/>
        <dbReference type="EC" id="2.7.10.2"/>
    </reaction>
</comment>
<evidence type="ECO:0000259" key="18">
    <source>
        <dbReference type="Pfam" id="PF02706"/>
    </source>
</evidence>
<evidence type="ECO:0000256" key="1">
    <source>
        <dbReference type="ARBA" id="ARBA00004429"/>
    </source>
</evidence>
<comment type="similarity">
    <text evidence="3">Belongs to the etk/wzc family.</text>
</comment>
<evidence type="ECO:0000259" key="19">
    <source>
        <dbReference type="Pfam" id="PF13614"/>
    </source>
</evidence>
<evidence type="ECO:0000256" key="4">
    <source>
        <dbReference type="ARBA" id="ARBA00011903"/>
    </source>
</evidence>
<dbReference type="InterPro" id="IPR003856">
    <property type="entry name" value="LPS_length_determ_N"/>
</dbReference>
<keyword evidence="7" id="KW-0808">Transferase</keyword>
<dbReference type="SUPFAM" id="SSF52540">
    <property type="entry name" value="P-loop containing nucleoside triphosphate hydrolases"/>
    <property type="match status" value="1"/>
</dbReference>
<evidence type="ECO:0000259" key="20">
    <source>
        <dbReference type="Pfam" id="PF13807"/>
    </source>
</evidence>
<evidence type="ECO:0000256" key="12">
    <source>
        <dbReference type="ARBA" id="ARBA00022989"/>
    </source>
</evidence>
<feature type="transmembrane region" description="Helical" evidence="17">
    <location>
        <begin position="500"/>
        <end position="519"/>
    </location>
</feature>
<dbReference type="Pfam" id="PF13614">
    <property type="entry name" value="AAA_31"/>
    <property type="match status" value="1"/>
</dbReference>
<proteinExistence type="inferred from homology"/>
<keyword evidence="11" id="KW-0067">ATP-binding</keyword>
<evidence type="ECO:0000256" key="5">
    <source>
        <dbReference type="ARBA" id="ARBA00022475"/>
    </source>
</evidence>
<keyword evidence="22" id="KW-1185">Reference proteome</keyword>
<name>A0ABQ3HVL4_9SPHI</name>
<evidence type="ECO:0000256" key="6">
    <source>
        <dbReference type="ARBA" id="ARBA00022519"/>
    </source>
</evidence>
<evidence type="ECO:0000256" key="13">
    <source>
        <dbReference type="ARBA" id="ARBA00023136"/>
    </source>
</evidence>
<evidence type="ECO:0000256" key="15">
    <source>
        <dbReference type="ARBA" id="ARBA00051245"/>
    </source>
</evidence>
<dbReference type="Proteomes" id="UP000620550">
    <property type="component" value="Unassembled WGS sequence"/>
</dbReference>
<dbReference type="InterPro" id="IPR025669">
    <property type="entry name" value="AAA_dom"/>
</dbReference>
<dbReference type="PANTHER" id="PTHR32309:SF13">
    <property type="entry name" value="FERRIC ENTEROBACTIN TRANSPORT PROTEIN FEPE"/>
    <property type="match status" value="1"/>
</dbReference>
<dbReference type="EMBL" id="BNAF01000008">
    <property type="protein sequence ID" value="GHE39037.1"/>
    <property type="molecule type" value="Genomic_DNA"/>
</dbReference>
<comment type="caution">
    <text evidence="21">The sequence shown here is derived from an EMBL/GenBank/DDBJ whole genome shotgun (WGS) entry which is preliminary data.</text>
</comment>
<keyword evidence="16" id="KW-0175">Coiled coil</keyword>
<evidence type="ECO:0000313" key="21">
    <source>
        <dbReference type="EMBL" id="GHE39037.1"/>
    </source>
</evidence>
<accession>A0ABQ3HVL4</accession>
<dbReference type="InterPro" id="IPR005702">
    <property type="entry name" value="Wzc-like_C"/>
</dbReference>
<dbReference type="EC" id="2.7.10.2" evidence="4"/>
<feature type="domain" description="AAA" evidence="19">
    <location>
        <begin position="583"/>
        <end position="714"/>
    </location>
</feature>
<dbReference type="Pfam" id="PF02706">
    <property type="entry name" value="Wzz"/>
    <property type="match status" value="1"/>
</dbReference>
<keyword evidence="6" id="KW-0997">Cell inner membrane</keyword>
<keyword evidence="5" id="KW-1003">Cell membrane</keyword>
<evidence type="ECO:0000256" key="8">
    <source>
        <dbReference type="ARBA" id="ARBA00022692"/>
    </source>
</evidence>
<feature type="domain" description="Tyrosine-protein kinase G-rich" evidence="20">
    <location>
        <begin position="443"/>
        <end position="522"/>
    </location>
</feature>
<keyword evidence="10 21" id="KW-0418">Kinase</keyword>
<dbReference type="Gene3D" id="3.40.50.300">
    <property type="entry name" value="P-loop containing nucleotide triphosphate hydrolases"/>
    <property type="match status" value="1"/>
</dbReference>
<organism evidence="21 22">
    <name type="scientific">Sphingobacterium griseoflavum</name>
    <dbReference type="NCBI Taxonomy" id="1474952"/>
    <lineage>
        <taxon>Bacteria</taxon>
        <taxon>Pseudomonadati</taxon>
        <taxon>Bacteroidota</taxon>
        <taxon>Sphingobacteriia</taxon>
        <taxon>Sphingobacteriales</taxon>
        <taxon>Sphingobacteriaceae</taxon>
        <taxon>Sphingobacterium</taxon>
    </lineage>
</organism>
<evidence type="ECO:0000256" key="9">
    <source>
        <dbReference type="ARBA" id="ARBA00022741"/>
    </source>
</evidence>
<dbReference type="CDD" id="cd05387">
    <property type="entry name" value="BY-kinase"/>
    <property type="match status" value="1"/>
</dbReference>
<dbReference type="GO" id="GO:0016301">
    <property type="term" value="F:kinase activity"/>
    <property type="evidence" value="ECO:0007669"/>
    <property type="project" value="UniProtKB-KW"/>
</dbReference>
<dbReference type="NCBIfam" id="TIGR01007">
    <property type="entry name" value="eps_fam"/>
    <property type="match status" value="1"/>
</dbReference>
<keyword evidence="14" id="KW-0829">Tyrosine-protein kinase</keyword>
<evidence type="ECO:0000256" key="14">
    <source>
        <dbReference type="ARBA" id="ARBA00023137"/>
    </source>
</evidence>
<keyword evidence="13 17" id="KW-0472">Membrane</keyword>
<gene>
    <name evidence="21" type="ORF">GCM10017764_22790</name>
</gene>
<evidence type="ECO:0000313" key="22">
    <source>
        <dbReference type="Proteomes" id="UP000620550"/>
    </source>
</evidence>
<comment type="similarity">
    <text evidence="2">Belongs to the CpsD/CapB family.</text>
</comment>
<dbReference type="InterPro" id="IPR050445">
    <property type="entry name" value="Bact_polysacc_biosynth/exp"/>
</dbReference>
<comment type="subcellular location">
    <subcellularLocation>
        <location evidence="1">Cell inner membrane</location>
        <topology evidence="1">Multi-pass membrane protein</topology>
    </subcellularLocation>
</comment>
<evidence type="ECO:0000256" key="10">
    <source>
        <dbReference type="ARBA" id="ARBA00022777"/>
    </source>
</evidence>
<dbReference type="PANTHER" id="PTHR32309">
    <property type="entry name" value="TYROSINE-PROTEIN KINASE"/>
    <property type="match status" value="1"/>
</dbReference>
<dbReference type="InterPro" id="IPR027417">
    <property type="entry name" value="P-loop_NTPase"/>
</dbReference>
<evidence type="ECO:0000256" key="11">
    <source>
        <dbReference type="ARBA" id="ARBA00022840"/>
    </source>
</evidence>
<sequence>MKVMNAKNEWDSEIVLEKKVINNKELLKGLNKAILNWYWFLLSSIVCIALAFFYLRYTVPQYKVHAKLLVSDDKKGGGMMSSTALVELSGLMGATSSVDNEVEILKTADLMREMVLTEKAFITFYIKGAVHDIPTYKTPYNIELISSPDSVIETRRFSISEKAAGLLELTDTDTLFKVKAGEPFYIHNVGNVQISKILDNEEQLPASYSFSITPIADVIDSYTGALNVEITNKNVSTIDLTFVSSIQKQGEQYLRTFIDKYVERNLHDKNVIADSTLSFINSRLKRITNELAGVEDKISGYKQSTKLSDISEQSRILLETSASNTKSLAEVEVQLAAIESMAAYLKDDKNPRVVPSSIIPQDVAFNSLISRYNELVLQRERLLLANTENNPLVENINLQISGVRTDMVTNLESTKRNLQLLKANQLNTSNNITNQIQQVPSIERGYIDLARLQQIKQAQYIFLQEKWEETAISRTANVSNSKVIDTPKSEKYPFSPKRKLIYFMALFIGVLIPAAVLYVKEMFSFRISDIEELKNISNVPILGFISHSNEDGHVVINKSSRSPIAEQFRALRTNLEFSLNGGKKILFTSSMSGEGKSYVALNLAVSLALLQKKVLLMELDLRKPSITSKLGLPAGKGFSHYIVRPDMILEEIIMPSQAHEDVDLIQAGAIPPNPAELLLSERTNELMKILEDKYDFILIDAPPVGMVTDAQILSRYSDTCLYIIRQNYTFKEQLSIPKDLVQSGKIGNIQFIVNDVKAPGGFYSNYGYGYGYGYGNYGDINNKKKFLPFFKR</sequence>
<keyword evidence="9" id="KW-0547">Nucleotide-binding</keyword>
<reference evidence="22" key="1">
    <citation type="journal article" date="2019" name="Int. J. Syst. Evol. Microbiol.">
        <title>The Global Catalogue of Microorganisms (GCM) 10K type strain sequencing project: providing services to taxonomists for standard genome sequencing and annotation.</title>
        <authorList>
            <consortium name="The Broad Institute Genomics Platform"/>
            <consortium name="The Broad Institute Genome Sequencing Center for Infectious Disease"/>
            <person name="Wu L."/>
            <person name="Ma J."/>
        </authorList>
    </citation>
    <scope>NUCLEOTIDE SEQUENCE [LARGE SCALE GENOMIC DNA]</scope>
    <source>
        <strain evidence="22">CGMCC 1.12966</strain>
    </source>
</reference>
<dbReference type="Pfam" id="PF13807">
    <property type="entry name" value="GNVR"/>
    <property type="match status" value="1"/>
</dbReference>
<dbReference type="InterPro" id="IPR032807">
    <property type="entry name" value="GNVR"/>
</dbReference>
<keyword evidence="12 17" id="KW-1133">Transmembrane helix</keyword>